<evidence type="ECO:0000256" key="4">
    <source>
        <dbReference type="ARBA" id="ARBA00022603"/>
    </source>
</evidence>
<dbReference type="EMBL" id="AP022557">
    <property type="protein sequence ID" value="BBW96258.1"/>
    <property type="molecule type" value="Genomic_DNA"/>
</dbReference>
<dbReference type="CDD" id="cd11641">
    <property type="entry name" value="Precorrin-4_C11-MT"/>
    <property type="match status" value="1"/>
</dbReference>
<evidence type="ECO:0000256" key="5">
    <source>
        <dbReference type="ARBA" id="ARBA00022679"/>
    </source>
</evidence>
<dbReference type="InterPro" id="IPR006362">
    <property type="entry name" value="Cbl_synth_CobM/CibF"/>
</dbReference>
<dbReference type="GO" id="GO:0009236">
    <property type="term" value="P:cobalamin biosynthetic process"/>
    <property type="evidence" value="ECO:0007669"/>
    <property type="project" value="UniProtKB-UniPathway"/>
</dbReference>
<keyword evidence="4" id="KW-0489">Methyltransferase</keyword>
<proteinExistence type="inferred from homology"/>
<dbReference type="RefSeq" id="WP_033843843.1">
    <property type="nucleotide sequence ID" value="NZ_AP022557.1"/>
</dbReference>
<dbReference type="InterPro" id="IPR000878">
    <property type="entry name" value="4pyrrol_Mease"/>
</dbReference>
<comment type="similarity">
    <text evidence="2">Belongs to the precorrin methyltransferase family.</text>
</comment>
<dbReference type="InterPro" id="IPR003043">
    <property type="entry name" value="Uropor_MeTrfase_CS"/>
</dbReference>
<evidence type="ECO:0000256" key="1">
    <source>
        <dbReference type="ARBA" id="ARBA00004953"/>
    </source>
</evidence>
<dbReference type="InterPro" id="IPR035996">
    <property type="entry name" value="4pyrrol_Methylase_sf"/>
</dbReference>
<evidence type="ECO:0000256" key="2">
    <source>
        <dbReference type="ARBA" id="ARBA00005879"/>
    </source>
</evidence>
<dbReference type="SUPFAM" id="SSF53790">
    <property type="entry name" value="Tetrapyrrole methylase"/>
    <property type="match status" value="1"/>
</dbReference>
<evidence type="ECO:0000259" key="7">
    <source>
        <dbReference type="Pfam" id="PF00590"/>
    </source>
</evidence>
<sequence>MKLYIVGAGPGAPDLITVRGAELLAAADAIFYTDSLVSEELIERYRKPEADVFHTAGMHLEEMVAAMVEQAKQGRLVVRVHTGDPSIYGATLEQIALLKEAGMEVEIVPGVSSAFAAAAAVQAELTVPELTQTVIFTRAEGRTPVPPRERLEELAKHHCTLVLFLSATLAKKVSAALLDAGWSGDTPAVIVYKATWPDERIIRTTVAAMAEEMRRHRVTKHAIMLIGWALDPSVHERGYRSRLYDRTFTHGYRKGEGQREQD</sequence>
<dbReference type="InterPro" id="IPR014777">
    <property type="entry name" value="4pyrrole_Mease_sub1"/>
</dbReference>
<name>A0A679FJ75_9BACL</name>
<dbReference type="Pfam" id="PF00590">
    <property type="entry name" value="TP_methylase"/>
    <property type="match status" value="1"/>
</dbReference>
<keyword evidence="3" id="KW-0169">Cobalamin biosynthesis</keyword>
<dbReference type="PROSITE" id="PS00839">
    <property type="entry name" value="SUMT_1"/>
    <property type="match status" value="1"/>
</dbReference>
<comment type="pathway">
    <text evidence="1">Cofactor biosynthesis; adenosylcobalamin biosynthesis.</text>
</comment>
<dbReference type="UniPathway" id="UPA00148"/>
<evidence type="ECO:0000313" key="9">
    <source>
        <dbReference type="Proteomes" id="UP000501421"/>
    </source>
</evidence>
<accession>A0A679FJ75</accession>
<gene>
    <name evidence="8" type="primary">cbiF</name>
    <name evidence="8" type="ORF">GsuE55_10910</name>
</gene>
<organism evidence="8 9">
    <name type="scientific">Geobacillus subterraneus</name>
    <dbReference type="NCBI Taxonomy" id="129338"/>
    <lineage>
        <taxon>Bacteria</taxon>
        <taxon>Bacillati</taxon>
        <taxon>Bacillota</taxon>
        <taxon>Bacilli</taxon>
        <taxon>Bacillales</taxon>
        <taxon>Anoxybacillaceae</taxon>
        <taxon>Geobacillus</taxon>
    </lineage>
</organism>
<dbReference type="AlphaFoldDB" id="A0A679FJ75"/>
<evidence type="ECO:0000313" key="8">
    <source>
        <dbReference type="EMBL" id="BBW96258.1"/>
    </source>
</evidence>
<dbReference type="InterPro" id="IPR014776">
    <property type="entry name" value="4pyrrole_Mease_sub2"/>
</dbReference>
<protein>
    <submittedName>
        <fullName evidence="8">Cobalt-precorrin-4 C(11)-methyltransferase</fullName>
    </submittedName>
</protein>
<dbReference type="Proteomes" id="UP000501421">
    <property type="component" value="Chromosome"/>
</dbReference>
<dbReference type="GO" id="GO:0032259">
    <property type="term" value="P:methylation"/>
    <property type="evidence" value="ECO:0007669"/>
    <property type="project" value="UniProtKB-KW"/>
</dbReference>
<keyword evidence="5" id="KW-0808">Transferase</keyword>
<keyword evidence="6" id="KW-0949">S-adenosyl-L-methionine</keyword>
<dbReference type="Gene3D" id="3.30.950.10">
    <property type="entry name" value="Methyltransferase, Cobalt-precorrin-4 Transmethylase, Domain 2"/>
    <property type="match status" value="1"/>
</dbReference>
<evidence type="ECO:0000256" key="3">
    <source>
        <dbReference type="ARBA" id="ARBA00022573"/>
    </source>
</evidence>
<dbReference type="PANTHER" id="PTHR45790">
    <property type="entry name" value="SIROHEME SYNTHASE-RELATED"/>
    <property type="match status" value="1"/>
</dbReference>
<dbReference type="PANTHER" id="PTHR45790:SF4">
    <property type="entry name" value="COBALT-PRECORRIN-4 C(11)-METHYLTRANSFERASE"/>
    <property type="match status" value="1"/>
</dbReference>
<evidence type="ECO:0000256" key="6">
    <source>
        <dbReference type="ARBA" id="ARBA00022691"/>
    </source>
</evidence>
<dbReference type="InterPro" id="IPR050161">
    <property type="entry name" value="Siro_Cobalamin_biosynth"/>
</dbReference>
<dbReference type="NCBIfam" id="TIGR01465">
    <property type="entry name" value="cobM_cbiF"/>
    <property type="match status" value="1"/>
</dbReference>
<dbReference type="GO" id="GO:0046026">
    <property type="term" value="F:precorrin-4 C11-methyltransferase activity"/>
    <property type="evidence" value="ECO:0007669"/>
    <property type="project" value="InterPro"/>
</dbReference>
<dbReference type="Gene3D" id="3.40.1010.10">
    <property type="entry name" value="Cobalt-precorrin-4 Transmethylase, Domain 1"/>
    <property type="match status" value="1"/>
</dbReference>
<reference evidence="9" key="1">
    <citation type="journal article" date="2020" name="Microbiol. Resour. Announc.">
        <title>Complete Genome Sequence of Geobacillus sp. Strain E55-1, Isolated from Mine Geyser in Japan.</title>
        <authorList>
            <person name="Miyazaki K."/>
            <person name="Hase E."/>
            <person name="Tokito N."/>
        </authorList>
    </citation>
    <scope>NUCLEOTIDE SEQUENCE [LARGE SCALE GENOMIC DNA]</scope>
    <source>
        <strain evidence="9">E55-1</strain>
    </source>
</reference>
<feature type="domain" description="Tetrapyrrole methylase" evidence="7">
    <location>
        <begin position="2"/>
        <end position="208"/>
    </location>
</feature>
<keyword evidence="9" id="KW-1185">Reference proteome</keyword>